<name>A0A0F9IUP6_9ZZZZ</name>
<feature type="non-terminal residue" evidence="3">
    <location>
        <position position="67"/>
    </location>
</feature>
<dbReference type="AlphaFoldDB" id="A0A0F9IUP6"/>
<evidence type="ECO:0000259" key="2">
    <source>
        <dbReference type="Pfam" id="PF13203"/>
    </source>
</evidence>
<accession>A0A0F9IUP6</accession>
<dbReference type="InterPro" id="IPR025154">
    <property type="entry name" value="Put_metallopeptidase_dom"/>
</dbReference>
<gene>
    <name evidence="3" type="ORF">LCGC14_1834120</name>
</gene>
<dbReference type="EMBL" id="LAZR01018161">
    <property type="protein sequence ID" value="KKL97470.1"/>
    <property type="molecule type" value="Genomic_DNA"/>
</dbReference>
<dbReference type="Pfam" id="PF13203">
    <property type="entry name" value="DUF2201_N"/>
    <property type="match status" value="1"/>
</dbReference>
<evidence type="ECO:0000313" key="3">
    <source>
        <dbReference type="EMBL" id="KKL97470.1"/>
    </source>
</evidence>
<comment type="caution">
    <text evidence="3">The sequence shown here is derived from an EMBL/GenBank/DDBJ whole genome shotgun (WGS) entry which is preliminary data.</text>
</comment>
<proteinExistence type="predicted"/>
<keyword evidence="1" id="KW-1133">Transmembrane helix</keyword>
<reference evidence="3" key="1">
    <citation type="journal article" date="2015" name="Nature">
        <title>Complex archaea that bridge the gap between prokaryotes and eukaryotes.</title>
        <authorList>
            <person name="Spang A."/>
            <person name="Saw J.H."/>
            <person name="Jorgensen S.L."/>
            <person name="Zaremba-Niedzwiedzka K."/>
            <person name="Martijn J."/>
            <person name="Lind A.E."/>
            <person name="van Eijk R."/>
            <person name="Schleper C."/>
            <person name="Guy L."/>
            <person name="Ettema T.J."/>
        </authorList>
    </citation>
    <scope>NUCLEOTIDE SEQUENCE</scope>
</reference>
<protein>
    <recommendedName>
        <fullName evidence="2">Putative metallopeptidase domain-containing protein</fullName>
    </recommendedName>
</protein>
<feature type="domain" description="Putative metallopeptidase" evidence="2">
    <location>
        <begin position="11"/>
        <end position="65"/>
    </location>
</feature>
<keyword evidence="1" id="KW-0812">Transmembrane</keyword>
<organism evidence="3">
    <name type="scientific">marine sediment metagenome</name>
    <dbReference type="NCBI Taxonomy" id="412755"/>
    <lineage>
        <taxon>unclassified sequences</taxon>
        <taxon>metagenomes</taxon>
        <taxon>ecological metagenomes</taxon>
    </lineage>
</organism>
<sequence>MKKIDKQDPREKLTKARMQLLMAFPFFGELVMRMVFHESKTAGVGTTCVDHLGNMYYHPDWVKGFTS</sequence>
<evidence type="ECO:0000256" key="1">
    <source>
        <dbReference type="SAM" id="Phobius"/>
    </source>
</evidence>
<feature type="transmembrane region" description="Helical" evidence="1">
    <location>
        <begin position="20"/>
        <end position="36"/>
    </location>
</feature>
<keyword evidence="1" id="KW-0472">Membrane</keyword>